<comment type="caution">
    <text evidence="1">The sequence shown here is derived from an EMBL/GenBank/DDBJ whole genome shotgun (WGS) entry which is preliminary data.</text>
</comment>
<dbReference type="SUPFAM" id="SSF53098">
    <property type="entry name" value="Ribonuclease H-like"/>
    <property type="match status" value="1"/>
</dbReference>
<sequence>NQLQPALCDSIDRLEGFFELFEKNRKIKFEGFSILDYLKEPNRLKPFPQSFLQYLHSELRTKKFNGMEVMHVYSHSGNPGNEKADRMARAEIGKGSSMQFIDARLILLISWPLVSKCGISAHSELTSIWMKMKTWIWMWINVVWPMICMIM</sequence>
<dbReference type="InterPro" id="IPR036397">
    <property type="entry name" value="RNaseH_sf"/>
</dbReference>
<name>A0AAN4ZFV2_9BILA</name>
<evidence type="ECO:0008006" key="3">
    <source>
        <dbReference type="Google" id="ProtNLM"/>
    </source>
</evidence>
<dbReference type="Proteomes" id="UP001328107">
    <property type="component" value="Unassembled WGS sequence"/>
</dbReference>
<feature type="non-terminal residue" evidence="1">
    <location>
        <position position="1"/>
    </location>
</feature>
<gene>
    <name evidence="1" type="ORF">PMAYCL1PPCAC_10261</name>
</gene>
<protein>
    <recommendedName>
        <fullName evidence="3">RNase H type-1 domain-containing protein</fullName>
    </recommendedName>
</protein>
<reference evidence="2" key="1">
    <citation type="submission" date="2022-10" db="EMBL/GenBank/DDBJ databases">
        <title>Genome assembly of Pristionchus species.</title>
        <authorList>
            <person name="Yoshida K."/>
            <person name="Sommer R.J."/>
        </authorList>
    </citation>
    <scope>NUCLEOTIDE SEQUENCE [LARGE SCALE GENOMIC DNA]</scope>
    <source>
        <strain evidence="2">RS5460</strain>
    </source>
</reference>
<dbReference type="Gene3D" id="3.30.420.10">
    <property type="entry name" value="Ribonuclease H-like superfamily/Ribonuclease H"/>
    <property type="match status" value="1"/>
</dbReference>
<accession>A0AAN4ZFV2</accession>
<dbReference type="AlphaFoldDB" id="A0AAN4ZFV2"/>
<dbReference type="EMBL" id="BTRK01000003">
    <property type="protein sequence ID" value="GMR40066.1"/>
    <property type="molecule type" value="Genomic_DNA"/>
</dbReference>
<dbReference type="InterPro" id="IPR012337">
    <property type="entry name" value="RNaseH-like_sf"/>
</dbReference>
<evidence type="ECO:0000313" key="2">
    <source>
        <dbReference type="Proteomes" id="UP001328107"/>
    </source>
</evidence>
<evidence type="ECO:0000313" key="1">
    <source>
        <dbReference type="EMBL" id="GMR40066.1"/>
    </source>
</evidence>
<keyword evidence="2" id="KW-1185">Reference proteome</keyword>
<organism evidence="1 2">
    <name type="scientific">Pristionchus mayeri</name>
    <dbReference type="NCBI Taxonomy" id="1317129"/>
    <lineage>
        <taxon>Eukaryota</taxon>
        <taxon>Metazoa</taxon>
        <taxon>Ecdysozoa</taxon>
        <taxon>Nematoda</taxon>
        <taxon>Chromadorea</taxon>
        <taxon>Rhabditida</taxon>
        <taxon>Rhabditina</taxon>
        <taxon>Diplogasteromorpha</taxon>
        <taxon>Diplogasteroidea</taxon>
        <taxon>Neodiplogasteridae</taxon>
        <taxon>Pristionchus</taxon>
    </lineage>
</organism>
<dbReference type="GO" id="GO:0003676">
    <property type="term" value="F:nucleic acid binding"/>
    <property type="evidence" value="ECO:0007669"/>
    <property type="project" value="InterPro"/>
</dbReference>
<proteinExistence type="predicted"/>